<name>A0A3B4BIZ0_9GOBI</name>
<sequence>MSAEVDALTVVNQLRDLAADPLNRRAIVEDQGCLPGLILFLDHPNPQVLYSALLTVRYLAECRANREKMKSELGMMLSLQNVMQKGTSPGETKLLASEIYEILQSAGKEAEQAEESAASCRRKAHFFLGSNNKRAKTVVLHIDGLDDSSRRGLCEEALLKIRGVISFTFQMAVKRCVVRIRSDLKAEALGTAINSTKVLTAQQVVKTEDGGERIVPFQEGAAVLVEENTDIPDYLPEEESPSQEQDKAVTRVGSITDGMGWLSTAANFLSRSFYW</sequence>
<keyword evidence="5" id="KW-1000">Mitochondrion outer membrane</keyword>
<dbReference type="RefSeq" id="XP_033842091.1">
    <property type="nucleotide sequence ID" value="XM_033986200.2"/>
</dbReference>
<dbReference type="GO" id="GO:0046872">
    <property type="term" value="F:metal ion binding"/>
    <property type="evidence" value="ECO:0007669"/>
    <property type="project" value="InterPro"/>
</dbReference>
<dbReference type="InterPro" id="IPR036163">
    <property type="entry name" value="HMA_dom_sf"/>
</dbReference>
<keyword evidence="12" id="KW-1185">Reference proteome</keyword>
<accession>A0A3B4BIZ0</accession>
<keyword evidence="7" id="KW-0472">Membrane</keyword>
<evidence type="ECO:0000256" key="4">
    <source>
        <dbReference type="ARBA" id="ARBA00022490"/>
    </source>
</evidence>
<dbReference type="Proteomes" id="UP000261520">
    <property type="component" value="Unplaced"/>
</dbReference>
<evidence type="ECO:0000256" key="3">
    <source>
        <dbReference type="ARBA" id="ARBA00013732"/>
    </source>
</evidence>
<evidence type="ECO:0000313" key="11">
    <source>
        <dbReference type="Ensembl" id="ENSPMGP00000029569.1"/>
    </source>
</evidence>
<evidence type="ECO:0000256" key="2">
    <source>
        <dbReference type="ARBA" id="ARBA00004496"/>
    </source>
</evidence>
<evidence type="ECO:0000256" key="5">
    <source>
        <dbReference type="ARBA" id="ARBA00022787"/>
    </source>
</evidence>
<dbReference type="InterPro" id="IPR011989">
    <property type="entry name" value="ARM-like"/>
</dbReference>
<keyword evidence="4" id="KW-0963">Cytoplasm</keyword>
<dbReference type="SUPFAM" id="SSF55008">
    <property type="entry name" value="HMA, heavy metal-associated domain"/>
    <property type="match status" value="1"/>
</dbReference>
<comment type="function">
    <text evidence="8">In association with mitochondrial contact site and cristae organizing system (MICOS) complex components and mitochondrial outer membrane sorting assembly machinery (SAM) complex components may regulate mitochondrial dynamics playing a role in determining mitochondrial length, distribution and motility.</text>
</comment>
<dbReference type="PANTHER" id="PTHR46840">
    <property type="entry name" value="ARMADILLO REPEAT-CONTAINING PROTEIN 1"/>
    <property type="match status" value="1"/>
</dbReference>
<organism evidence="11 12">
    <name type="scientific">Periophthalmus magnuspinnatus</name>
    <dbReference type="NCBI Taxonomy" id="409849"/>
    <lineage>
        <taxon>Eukaryota</taxon>
        <taxon>Metazoa</taxon>
        <taxon>Chordata</taxon>
        <taxon>Craniata</taxon>
        <taxon>Vertebrata</taxon>
        <taxon>Euteleostomi</taxon>
        <taxon>Actinopterygii</taxon>
        <taxon>Neopterygii</taxon>
        <taxon>Teleostei</taxon>
        <taxon>Neoteleostei</taxon>
        <taxon>Acanthomorphata</taxon>
        <taxon>Gobiaria</taxon>
        <taxon>Gobiiformes</taxon>
        <taxon>Gobioidei</taxon>
        <taxon>Gobiidae</taxon>
        <taxon>Oxudercinae</taxon>
        <taxon>Periophthalmus</taxon>
    </lineage>
</organism>
<evidence type="ECO:0000256" key="1">
    <source>
        <dbReference type="ARBA" id="ARBA00004294"/>
    </source>
</evidence>
<dbReference type="Pfam" id="PF00514">
    <property type="entry name" value="Arm"/>
    <property type="match status" value="1"/>
</dbReference>
<reference evidence="11" key="2">
    <citation type="submission" date="2025-09" db="UniProtKB">
        <authorList>
            <consortium name="Ensembl"/>
        </authorList>
    </citation>
    <scope>IDENTIFICATION</scope>
</reference>
<evidence type="ECO:0000256" key="9">
    <source>
        <dbReference type="ARBA" id="ARBA00046478"/>
    </source>
</evidence>
<dbReference type="CTD" id="55156"/>
<dbReference type="PANTHER" id="PTHR46840:SF1">
    <property type="entry name" value="ARMADILLO REPEAT-CONTAINING PROTEIN 1"/>
    <property type="match status" value="1"/>
</dbReference>
<dbReference type="SUPFAM" id="SSF48371">
    <property type="entry name" value="ARM repeat"/>
    <property type="match status" value="1"/>
</dbReference>
<evidence type="ECO:0000313" key="12">
    <source>
        <dbReference type="Proteomes" id="UP000261520"/>
    </source>
</evidence>
<dbReference type="Gene3D" id="1.25.10.10">
    <property type="entry name" value="Leucine-rich Repeat Variant"/>
    <property type="match status" value="1"/>
</dbReference>
<dbReference type="InterPro" id="IPR000225">
    <property type="entry name" value="Armadillo"/>
</dbReference>
<dbReference type="GO" id="GO:0005741">
    <property type="term" value="C:mitochondrial outer membrane"/>
    <property type="evidence" value="ECO:0007669"/>
    <property type="project" value="UniProtKB-SubCell"/>
</dbReference>
<evidence type="ECO:0000256" key="8">
    <source>
        <dbReference type="ARBA" id="ARBA00023764"/>
    </source>
</evidence>
<evidence type="ECO:0000256" key="10">
    <source>
        <dbReference type="PIRNR" id="PIRNR013899"/>
    </source>
</evidence>
<evidence type="ECO:0000256" key="6">
    <source>
        <dbReference type="ARBA" id="ARBA00023128"/>
    </source>
</evidence>
<dbReference type="InterPro" id="IPR016617">
    <property type="entry name" value="ARMC1"/>
</dbReference>
<dbReference type="STRING" id="409849.ENSPMGP00000029569"/>
<dbReference type="Ensembl" id="ENSPMGT00000031474.1">
    <property type="protein sequence ID" value="ENSPMGP00000029569.1"/>
    <property type="gene ID" value="ENSPMGG00000023794.1"/>
</dbReference>
<dbReference type="GeneID" id="117388609"/>
<keyword evidence="6" id="KW-0496">Mitochondrion</keyword>
<reference evidence="11" key="1">
    <citation type="submission" date="2025-08" db="UniProtKB">
        <authorList>
            <consortium name="Ensembl"/>
        </authorList>
    </citation>
    <scope>IDENTIFICATION</scope>
</reference>
<dbReference type="AlphaFoldDB" id="A0A3B4BIZ0"/>
<dbReference type="OrthoDB" id="17335at2759"/>
<dbReference type="PIRSF" id="PIRSF013899">
    <property type="entry name" value="UCP013899"/>
    <property type="match status" value="1"/>
</dbReference>
<protein>
    <recommendedName>
        <fullName evidence="3 10">Armadillo repeat-containing protein 1</fullName>
    </recommendedName>
</protein>
<comment type="subcellular location">
    <subcellularLocation>
        <location evidence="2">Cytoplasm</location>
    </subcellularLocation>
    <subcellularLocation>
        <location evidence="1">Mitochondrion outer membrane</location>
    </subcellularLocation>
</comment>
<evidence type="ECO:0000256" key="7">
    <source>
        <dbReference type="ARBA" id="ARBA00023136"/>
    </source>
</evidence>
<dbReference type="InterPro" id="IPR016024">
    <property type="entry name" value="ARM-type_fold"/>
</dbReference>
<comment type="subunit">
    <text evidence="9">Interacts with mitochondrial contact site and cristae organizing system (MICOS) complex components IMMT/MIC60 and MICOS10/MIC10. Interacts with mitochondrial outer membrane sorting assembly machinery (SAM) complex components SAMM50 and MTX1.</text>
</comment>
<proteinExistence type="predicted"/>